<dbReference type="Proteomes" id="UP000604475">
    <property type="component" value="Unassembled WGS sequence"/>
</dbReference>
<comment type="caution">
    <text evidence="1">The sequence shown here is derived from an EMBL/GenBank/DDBJ whole genome shotgun (WGS) entry which is preliminary data.</text>
</comment>
<proteinExistence type="predicted"/>
<gene>
    <name evidence="1" type="ORF">I7412_42285</name>
</gene>
<evidence type="ECO:0000313" key="2">
    <source>
        <dbReference type="Proteomes" id="UP000604475"/>
    </source>
</evidence>
<sequence length="50" mass="4925">MDSPAFTAAVTTAAATAATNAGIAAARILPDPADLTPRALRGADETTRGI</sequence>
<dbReference type="EMBL" id="JAEACQ010000393">
    <property type="protein sequence ID" value="MBL7633672.1"/>
    <property type="molecule type" value="Genomic_DNA"/>
</dbReference>
<accession>A0A937RNC9</accession>
<dbReference type="RefSeq" id="WP_203004859.1">
    <property type="nucleotide sequence ID" value="NZ_JADWYU010000166.1"/>
</dbReference>
<dbReference type="AlphaFoldDB" id="A0A937RNC9"/>
<protein>
    <submittedName>
        <fullName evidence="1">Uncharacterized protein</fullName>
    </submittedName>
</protein>
<reference evidence="1" key="1">
    <citation type="submission" date="2020-12" db="EMBL/GenBank/DDBJ databases">
        <title>Genomic characterization of non-nitrogen-fixing Frankia strains.</title>
        <authorList>
            <person name="Carlos-Shanley C."/>
            <person name="Guerra T."/>
            <person name="Hahn D."/>
        </authorList>
    </citation>
    <scope>NUCLEOTIDE SEQUENCE</scope>
    <source>
        <strain evidence="1">CN6</strain>
    </source>
</reference>
<organism evidence="1 2">
    <name type="scientific">Frankia nepalensis</name>
    <dbReference type="NCBI Taxonomy" id="1836974"/>
    <lineage>
        <taxon>Bacteria</taxon>
        <taxon>Bacillati</taxon>
        <taxon>Actinomycetota</taxon>
        <taxon>Actinomycetes</taxon>
        <taxon>Frankiales</taxon>
        <taxon>Frankiaceae</taxon>
        <taxon>Frankia</taxon>
    </lineage>
</organism>
<keyword evidence="2" id="KW-1185">Reference proteome</keyword>
<evidence type="ECO:0000313" key="1">
    <source>
        <dbReference type="EMBL" id="MBL7633672.1"/>
    </source>
</evidence>
<name>A0A937RNC9_9ACTN</name>